<dbReference type="GO" id="GO:0042158">
    <property type="term" value="P:lipoprotein biosynthetic process"/>
    <property type="evidence" value="ECO:0007669"/>
    <property type="project" value="UniProtKB-UniRule"/>
</dbReference>
<accession>A0A0G0VBF7</accession>
<comment type="subcellular location">
    <subcellularLocation>
        <location evidence="7">Cell membrane</location>
        <topology evidence="7">Multi-pass membrane protein</topology>
    </subcellularLocation>
</comment>
<comment type="similarity">
    <text evidence="1 7">Belongs to the Lgt family.</text>
</comment>
<protein>
    <recommendedName>
        <fullName evidence="7">Phosphatidylglycerol--prolipoprotein diacylglyceryl transferase</fullName>
        <ecNumber evidence="7">2.5.1.145</ecNumber>
    </recommendedName>
</protein>
<sequence length="255" mass="29278">MIPYIYFPHFSVGPLTIQVWGLMVALGFLIGATVSARMIKKQGLDAVMLWDLLVWILIASMVGARLFHILFYEPSYYFAHPFEIMAIWNGGMSSMGGFAGAVIASIWFLRRRHVDVWKYADAAIFGLPLGYGIGRIGCFFIHDHPGTATDFFLGIRYPDGMIRHDLGLYLFLNGFLLFAIFLLLVKYRVRQGMYLVTFLLWYGISRFFLDFLRATSGPIVDTRYLFLTPAQYASLGMITYGCFLFWKFRQKKTEP</sequence>
<evidence type="ECO:0000256" key="4">
    <source>
        <dbReference type="ARBA" id="ARBA00022692"/>
    </source>
</evidence>
<comment type="catalytic activity">
    <reaction evidence="7">
        <text>L-cysteinyl-[prolipoprotein] + a 1,2-diacyl-sn-glycero-3-phospho-(1'-sn-glycerol) = an S-1,2-diacyl-sn-glyceryl-L-cysteinyl-[prolipoprotein] + sn-glycerol 1-phosphate + H(+)</text>
        <dbReference type="Rhea" id="RHEA:56712"/>
        <dbReference type="Rhea" id="RHEA-COMP:14679"/>
        <dbReference type="Rhea" id="RHEA-COMP:14680"/>
        <dbReference type="ChEBI" id="CHEBI:15378"/>
        <dbReference type="ChEBI" id="CHEBI:29950"/>
        <dbReference type="ChEBI" id="CHEBI:57685"/>
        <dbReference type="ChEBI" id="CHEBI:64716"/>
        <dbReference type="ChEBI" id="CHEBI:140658"/>
        <dbReference type="EC" id="2.5.1.145"/>
    </reaction>
</comment>
<keyword evidence="5 7" id="KW-1133">Transmembrane helix</keyword>
<evidence type="ECO:0000256" key="2">
    <source>
        <dbReference type="ARBA" id="ARBA00022475"/>
    </source>
</evidence>
<comment type="caution">
    <text evidence="8">The sequence shown here is derived from an EMBL/GenBank/DDBJ whole genome shotgun (WGS) entry which is preliminary data.</text>
</comment>
<dbReference type="NCBIfam" id="TIGR00544">
    <property type="entry name" value="lgt"/>
    <property type="match status" value="1"/>
</dbReference>
<dbReference type="PANTHER" id="PTHR30589:SF0">
    <property type="entry name" value="PHOSPHATIDYLGLYCEROL--PROLIPOPROTEIN DIACYLGLYCERYL TRANSFERASE"/>
    <property type="match status" value="1"/>
</dbReference>
<evidence type="ECO:0000256" key="3">
    <source>
        <dbReference type="ARBA" id="ARBA00022679"/>
    </source>
</evidence>
<proteinExistence type="inferred from homology"/>
<feature type="transmembrane region" description="Helical" evidence="7">
    <location>
        <begin position="229"/>
        <end position="246"/>
    </location>
</feature>
<reference evidence="8 9" key="1">
    <citation type="journal article" date="2015" name="Nature">
        <title>rRNA introns, odd ribosomes, and small enigmatic genomes across a large radiation of phyla.</title>
        <authorList>
            <person name="Brown C.T."/>
            <person name="Hug L.A."/>
            <person name="Thomas B.C."/>
            <person name="Sharon I."/>
            <person name="Castelle C.J."/>
            <person name="Singh A."/>
            <person name="Wilkins M.J."/>
            <person name="Williams K.H."/>
            <person name="Banfield J.F."/>
        </authorList>
    </citation>
    <scope>NUCLEOTIDE SEQUENCE [LARGE SCALE GENOMIC DNA]</scope>
</reference>
<keyword evidence="8" id="KW-0449">Lipoprotein</keyword>
<feature type="transmembrane region" description="Helical" evidence="7">
    <location>
        <begin position="192"/>
        <end position="209"/>
    </location>
</feature>
<evidence type="ECO:0000313" key="9">
    <source>
        <dbReference type="Proteomes" id="UP000034746"/>
    </source>
</evidence>
<feature type="transmembrane region" description="Helical" evidence="7">
    <location>
        <begin position="91"/>
        <end position="110"/>
    </location>
</feature>
<feature type="transmembrane region" description="Helical" evidence="7">
    <location>
        <begin position="48"/>
        <end position="71"/>
    </location>
</feature>
<dbReference type="GO" id="GO:0008961">
    <property type="term" value="F:phosphatidylglycerol-prolipoprotein diacylglyceryl transferase activity"/>
    <property type="evidence" value="ECO:0007669"/>
    <property type="project" value="UniProtKB-UniRule"/>
</dbReference>
<comment type="pathway">
    <text evidence="7">Protein modification; lipoprotein biosynthesis (diacylglyceryl transfer).</text>
</comment>
<name>A0A0G0VBF7_9BACT</name>
<dbReference type="UniPathway" id="UPA00664"/>
<keyword evidence="4 7" id="KW-0812">Transmembrane</keyword>
<dbReference type="Pfam" id="PF01790">
    <property type="entry name" value="LGT"/>
    <property type="match status" value="1"/>
</dbReference>
<feature type="transmembrane region" description="Helical" evidence="7">
    <location>
        <begin position="122"/>
        <end position="142"/>
    </location>
</feature>
<evidence type="ECO:0000313" key="8">
    <source>
        <dbReference type="EMBL" id="KKR98224.1"/>
    </source>
</evidence>
<dbReference type="GO" id="GO:0005886">
    <property type="term" value="C:plasma membrane"/>
    <property type="evidence" value="ECO:0007669"/>
    <property type="project" value="UniProtKB-SubCell"/>
</dbReference>
<dbReference type="Proteomes" id="UP000034746">
    <property type="component" value="Unassembled WGS sequence"/>
</dbReference>
<feature type="binding site" evidence="7">
    <location>
        <position position="135"/>
    </location>
    <ligand>
        <name>a 1,2-diacyl-sn-glycero-3-phospho-(1'-sn-glycerol)</name>
        <dbReference type="ChEBI" id="CHEBI:64716"/>
    </ligand>
</feature>
<dbReference type="PANTHER" id="PTHR30589">
    <property type="entry name" value="PROLIPOPROTEIN DIACYLGLYCERYL TRANSFERASE"/>
    <property type="match status" value="1"/>
</dbReference>
<comment type="function">
    <text evidence="7">Catalyzes the transfer of the diacylglyceryl group from phosphatidylglycerol to the sulfhydryl group of the N-terminal cysteine of a prolipoprotein, the first step in the formation of mature lipoproteins.</text>
</comment>
<evidence type="ECO:0000256" key="1">
    <source>
        <dbReference type="ARBA" id="ARBA00007150"/>
    </source>
</evidence>
<feature type="transmembrane region" description="Helical" evidence="7">
    <location>
        <begin position="17"/>
        <end position="36"/>
    </location>
</feature>
<evidence type="ECO:0000256" key="5">
    <source>
        <dbReference type="ARBA" id="ARBA00022989"/>
    </source>
</evidence>
<keyword evidence="2 7" id="KW-1003">Cell membrane</keyword>
<dbReference type="EC" id="2.5.1.145" evidence="7"/>
<gene>
    <name evidence="7" type="primary">lgt</name>
    <name evidence="8" type="ORF">UU48_C0004G0017</name>
</gene>
<dbReference type="AlphaFoldDB" id="A0A0G0VBF7"/>
<evidence type="ECO:0000256" key="6">
    <source>
        <dbReference type="ARBA" id="ARBA00023136"/>
    </source>
</evidence>
<feature type="transmembrane region" description="Helical" evidence="7">
    <location>
        <begin position="166"/>
        <end position="185"/>
    </location>
</feature>
<organism evidence="8 9">
    <name type="scientific">Candidatus Uhrbacteria bacterium GW2011_GWF2_41_16</name>
    <dbReference type="NCBI Taxonomy" id="1618997"/>
    <lineage>
        <taxon>Bacteria</taxon>
        <taxon>Candidatus Uhriibacteriota</taxon>
    </lineage>
</organism>
<keyword evidence="6 7" id="KW-0472">Membrane</keyword>
<evidence type="ECO:0000256" key="7">
    <source>
        <dbReference type="HAMAP-Rule" id="MF_01147"/>
    </source>
</evidence>
<keyword evidence="3 7" id="KW-0808">Transferase</keyword>
<dbReference type="EMBL" id="LCAU01000004">
    <property type="protein sequence ID" value="KKR98224.1"/>
    <property type="molecule type" value="Genomic_DNA"/>
</dbReference>
<dbReference type="HAMAP" id="MF_01147">
    <property type="entry name" value="Lgt"/>
    <property type="match status" value="1"/>
</dbReference>
<dbReference type="InterPro" id="IPR001640">
    <property type="entry name" value="Lgt"/>
</dbReference>